<keyword evidence="3" id="KW-1185">Reference proteome</keyword>
<evidence type="ECO:0000313" key="3">
    <source>
        <dbReference type="Proteomes" id="UP000237105"/>
    </source>
</evidence>
<feature type="compositionally biased region" description="Basic and acidic residues" evidence="1">
    <location>
        <begin position="1"/>
        <end position="23"/>
    </location>
</feature>
<dbReference type="STRING" id="3476.A0A2P5C7E2"/>
<feature type="region of interest" description="Disordered" evidence="1">
    <location>
        <begin position="1"/>
        <end position="38"/>
    </location>
</feature>
<evidence type="ECO:0000313" key="2">
    <source>
        <dbReference type="EMBL" id="PON56990.1"/>
    </source>
</evidence>
<feature type="region of interest" description="Disordered" evidence="1">
    <location>
        <begin position="66"/>
        <end position="113"/>
    </location>
</feature>
<reference evidence="3" key="1">
    <citation type="submission" date="2016-06" db="EMBL/GenBank/DDBJ databases">
        <title>Parallel loss of symbiosis genes in relatives of nitrogen-fixing non-legume Parasponia.</title>
        <authorList>
            <person name="Van Velzen R."/>
            <person name="Holmer R."/>
            <person name="Bu F."/>
            <person name="Rutten L."/>
            <person name="Van Zeijl A."/>
            <person name="Liu W."/>
            <person name="Santuari L."/>
            <person name="Cao Q."/>
            <person name="Sharma T."/>
            <person name="Shen D."/>
            <person name="Roswanjaya Y."/>
            <person name="Wardhani T."/>
            <person name="Kalhor M.S."/>
            <person name="Jansen J."/>
            <person name="Van den Hoogen J."/>
            <person name="Gungor B."/>
            <person name="Hartog M."/>
            <person name="Hontelez J."/>
            <person name="Verver J."/>
            <person name="Yang W.-C."/>
            <person name="Schijlen E."/>
            <person name="Repin R."/>
            <person name="Schilthuizen M."/>
            <person name="Schranz E."/>
            <person name="Heidstra R."/>
            <person name="Miyata K."/>
            <person name="Fedorova E."/>
            <person name="Kohlen W."/>
            <person name="Bisseling T."/>
            <person name="Smit S."/>
            <person name="Geurts R."/>
        </authorList>
    </citation>
    <scope>NUCLEOTIDE SEQUENCE [LARGE SCALE GENOMIC DNA]</scope>
    <source>
        <strain evidence="3">cv. WU1-14</strain>
    </source>
</reference>
<dbReference type="OrthoDB" id="10572289at2759"/>
<comment type="caution">
    <text evidence="2">The sequence shown here is derived from an EMBL/GenBank/DDBJ whole genome shotgun (WGS) entry which is preliminary data.</text>
</comment>
<organism evidence="2 3">
    <name type="scientific">Parasponia andersonii</name>
    <name type="common">Sponia andersonii</name>
    <dbReference type="NCBI Taxonomy" id="3476"/>
    <lineage>
        <taxon>Eukaryota</taxon>
        <taxon>Viridiplantae</taxon>
        <taxon>Streptophyta</taxon>
        <taxon>Embryophyta</taxon>
        <taxon>Tracheophyta</taxon>
        <taxon>Spermatophyta</taxon>
        <taxon>Magnoliopsida</taxon>
        <taxon>eudicotyledons</taxon>
        <taxon>Gunneridae</taxon>
        <taxon>Pentapetalae</taxon>
        <taxon>rosids</taxon>
        <taxon>fabids</taxon>
        <taxon>Rosales</taxon>
        <taxon>Cannabaceae</taxon>
        <taxon>Parasponia</taxon>
    </lineage>
</organism>
<evidence type="ECO:0000256" key="1">
    <source>
        <dbReference type="SAM" id="MobiDB-lite"/>
    </source>
</evidence>
<sequence length="145" mass="15778">MEEEKLPLKEEQKPLQPQEEAKESIATPQKDAGGGSGWGGWGFSPFLVLSDLQKAAEEISRNAAVAAQTAAKSLAEMQNAGEESESSKEEEGAEESAGERESEESEDERARIRKSALDKLEKASEDSIFSQASLGLRMRISCLYL</sequence>
<dbReference type="PANTHER" id="PTHR36011:SF1">
    <property type="entry name" value="BAT2 DOMAIN PROTEIN"/>
    <property type="match status" value="1"/>
</dbReference>
<gene>
    <name evidence="2" type="ORF">PanWU01x14_177200</name>
</gene>
<dbReference type="EMBL" id="JXTB01000164">
    <property type="protein sequence ID" value="PON56990.1"/>
    <property type="molecule type" value="Genomic_DNA"/>
</dbReference>
<proteinExistence type="predicted"/>
<dbReference type="AlphaFoldDB" id="A0A2P5C7E2"/>
<name>A0A2P5C7E2_PARAD</name>
<dbReference type="PANTHER" id="PTHR36011">
    <property type="entry name" value="BAT2 DOMAIN PROTEIN"/>
    <property type="match status" value="1"/>
</dbReference>
<dbReference type="Proteomes" id="UP000237105">
    <property type="component" value="Unassembled WGS sequence"/>
</dbReference>
<accession>A0A2P5C7E2</accession>
<feature type="compositionally biased region" description="Acidic residues" evidence="1">
    <location>
        <begin position="91"/>
        <end position="107"/>
    </location>
</feature>
<protein>
    <submittedName>
        <fullName evidence="2">Uncharacterized protein</fullName>
    </submittedName>
</protein>